<evidence type="ECO:0000256" key="1">
    <source>
        <dbReference type="ARBA" id="ARBA00006432"/>
    </source>
</evidence>
<keyword evidence="2" id="KW-0436">Ligase</keyword>
<dbReference type="OrthoDB" id="2150604at2759"/>
<protein>
    <submittedName>
        <fullName evidence="3">Acetyl-CoA synthetase-like protein</fullName>
    </submittedName>
</protein>
<evidence type="ECO:0000313" key="4">
    <source>
        <dbReference type="Proteomes" id="UP000799421"/>
    </source>
</evidence>
<dbReference type="PANTHER" id="PTHR24096:SF149">
    <property type="entry name" value="AMP-BINDING DOMAIN-CONTAINING PROTEIN-RELATED"/>
    <property type="match status" value="1"/>
</dbReference>
<dbReference type="SUPFAM" id="SSF56801">
    <property type="entry name" value="Acetyl-CoA synthetase-like"/>
    <property type="match status" value="1"/>
</dbReference>
<dbReference type="Proteomes" id="UP000799421">
    <property type="component" value="Unassembled WGS sequence"/>
</dbReference>
<name>A0A6A7C178_9PEZI</name>
<dbReference type="Gene3D" id="3.40.50.12780">
    <property type="entry name" value="N-terminal domain of ligase-like"/>
    <property type="match status" value="1"/>
</dbReference>
<comment type="similarity">
    <text evidence="1">Belongs to the ATP-dependent AMP-binding enzyme family.</text>
</comment>
<dbReference type="GO" id="GO:0016405">
    <property type="term" value="F:CoA-ligase activity"/>
    <property type="evidence" value="ECO:0007669"/>
    <property type="project" value="TreeGrafter"/>
</dbReference>
<dbReference type="AlphaFoldDB" id="A0A6A7C178"/>
<keyword evidence="4" id="KW-1185">Reference proteome</keyword>
<dbReference type="PANTHER" id="PTHR24096">
    <property type="entry name" value="LONG-CHAIN-FATTY-ACID--COA LIGASE"/>
    <property type="match status" value="1"/>
</dbReference>
<organism evidence="3 4">
    <name type="scientific">Piedraia hortae CBS 480.64</name>
    <dbReference type="NCBI Taxonomy" id="1314780"/>
    <lineage>
        <taxon>Eukaryota</taxon>
        <taxon>Fungi</taxon>
        <taxon>Dikarya</taxon>
        <taxon>Ascomycota</taxon>
        <taxon>Pezizomycotina</taxon>
        <taxon>Dothideomycetes</taxon>
        <taxon>Dothideomycetidae</taxon>
        <taxon>Capnodiales</taxon>
        <taxon>Piedraiaceae</taxon>
        <taxon>Piedraia</taxon>
    </lineage>
</organism>
<evidence type="ECO:0000256" key="2">
    <source>
        <dbReference type="ARBA" id="ARBA00022598"/>
    </source>
</evidence>
<evidence type="ECO:0000313" key="3">
    <source>
        <dbReference type="EMBL" id="KAF2861153.1"/>
    </source>
</evidence>
<gene>
    <name evidence="3" type="ORF">K470DRAFT_270189</name>
</gene>
<dbReference type="EMBL" id="MU005975">
    <property type="protein sequence ID" value="KAF2861153.1"/>
    <property type="molecule type" value="Genomic_DNA"/>
</dbReference>
<proteinExistence type="inferred from homology"/>
<accession>A0A6A7C178</accession>
<sequence>MDDERAAAVSVGWPIPGAKVKVEENVQLSDENVGGEIMISGSQLMAGYFCNEATTTKTIVNGWLHMGDLGYIKDGHVYLIERLETSAFGADFGVKSINLLALFVAAEQQKAHLRRKLTVNEVDWCETLYVDCIPKNAAGKVLEKALREMVGMGE</sequence>
<dbReference type="InterPro" id="IPR042099">
    <property type="entry name" value="ANL_N_sf"/>
</dbReference>
<reference evidence="3" key="1">
    <citation type="journal article" date="2020" name="Stud. Mycol.">
        <title>101 Dothideomycetes genomes: a test case for predicting lifestyles and emergence of pathogens.</title>
        <authorList>
            <person name="Haridas S."/>
            <person name="Albert R."/>
            <person name="Binder M."/>
            <person name="Bloem J."/>
            <person name="Labutti K."/>
            <person name="Salamov A."/>
            <person name="Andreopoulos B."/>
            <person name="Baker S."/>
            <person name="Barry K."/>
            <person name="Bills G."/>
            <person name="Bluhm B."/>
            <person name="Cannon C."/>
            <person name="Castanera R."/>
            <person name="Culley D."/>
            <person name="Daum C."/>
            <person name="Ezra D."/>
            <person name="Gonzalez J."/>
            <person name="Henrissat B."/>
            <person name="Kuo A."/>
            <person name="Liang C."/>
            <person name="Lipzen A."/>
            <person name="Lutzoni F."/>
            <person name="Magnuson J."/>
            <person name="Mondo S."/>
            <person name="Nolan M."/>
            <person name="Ohm R."/>
            <person name="Pangilinan J."/>
            <person name="Park H.-J."/>
            <person name="Ramirez L."/>
            <person name="Alfaro M."/>
            <person name="Sun H."/>
            <person name="Tritt A."/>
            <person name="Yoshinaga Y."/>
            <person name="Zwiers L.-H."/>
            <person name="Turgeon B."/>
            <person name="Goodwin S."/>
            <person name="Spatafora J."/>
            <person name="Crous P."/>
            <person name="Grigoriev I."/>
        </authorList>
    </citation>
    <scope>NUCLEOTIDE SEQUENCE</scope>
    <source>
        <strain evidence="3">CBS 480.64</strain>
    </source>
</reference>